<dbReference type="PANTHER" id="PTHR10799">
    <property type="entry name" value="SNF2/RAD54 HELICASE FAMILY"/>
    <property type="match status" value="1"/>
</dbReference>
<dbReference type="InterPro" id="IPR027417">
    <property type="entry name" value="P-loop_NTPase"/>
</dbReference>
<feature type="domain" description="Bromo" evidence="4">
    <location>
        <begin position="463"/>
        <end position="533"/>
    </location>
</feature>
<dbReference type="CDD" id="cd18793">
    <property type="entry name" value="SF2_C_SNF"/>
    <property type="match status" value="1"/>
</dbReference>
<evidence type="ECO:0000313" key="7">
    <source>
        <dbReference type="Proteomes" id="UP001168821"/>
    </source>
</evidence>
<protein>
    <submittedName>
        <fullName evidence="6">Uncharacterized protein</fullName>
    </submittedName>
</protein>
<dbReference type="SUPFAM" id="SSF47370">
    <property type="entry name" value="Bromodomain"/>
    <property type="match status" value="1"/>
</dbReference>
<dbReference type="PRINTS" id="PR00503">
    <property type="entry name" value="BROMODOMAIN"/>
</dbReference>
<dbReference type="InterPro" id="IPR049730">
    <property type="entry name" value="SNF2/RAD54-like_C"/>
</dbReference>
<evidence type="ECO:0000313" key="6">
    <source>
        <dbReference type="EMBL" id="KAJ3617616.1"/>
    </source>
</evidence>
<evidence type="ECO:0000256" key="1">
    <source>
        <dbReference type="ARBA" id="ARBA00022801"/>
    </source>
</evidence>
<dbReference type="Pfam" id="PF00439">
    <property type="entry name" value="Bromodomain"/>
    <property type="match status" value="1"/>
</dbReference>
<evidence type="ECO:0000256" key="3">
    <source>
        <dbReference type="PROSITE-ProRule" id="PRU00035"/>
    </source>
</evidence>
<comment type="caution">
    <text evidence="6">The sequence shown here is derived from an EMBL/GenBank/DDBJ whole genome shotgun (WGS) entry which is preliminary data.</text>
</comment>
<reference evidence="6" key="1">
    <citation type="journal article" date="2023" name="G3 (Bethesda)">
        <title>Whole genome assemblies of Zophobas morio and Tenebrio molitor.</title>
        <authorList>
            <person name="Kaur S."/>
            <person name="Stinson S.A."/>
            <person name="diCenzo G.C."/>
        </authorList>
    </citation>
    <scope>NUCLEOTIDE SEQUENCE</scope>
    <source>
        <strain evidence="6">QUZm001</strain>
    </source>
</reference>
<dbReference type="PROSITE" id="PS51194">
    <property type="entry name" value="HELICASE_CTER"/>
    <property type="match status" value="1"/>
</dbReference>
<dbReference type="AlphaFoldDB" id="A0AA38HK65"/>
<feature type="domain" description="Helicase C-terminal" evidence="5">
    <location>
        <begin position="52"/>
        <end position="218"/>
    </location>
</feature>
<organism evidence="6 7">
    <name type="scientific">Zophobas morio</name>
    <dbReference type="NCBI Taxonomy" id="2755281"/>
    <lineage>
        <taxon>Eukaryota</taxon>
        <taxon>Metazoa</taxon>
        <taxon>Ecdysozoa</taxon>
        <taxon>Arthropoda</taxon>
        <taxon>Hexapoda</taxon>
        <taxon>Insecta</taxon>
        <taxon>Pterygota</taxon>
        <taxon>Neoptera</taxon>
        <taxon>Endopterygota</taxon>
        <taxon>Coleoptera</taxon>
        <taxon>Polyphaga</taxon>
        <taxon>Cucujiformia</taxon>
        <taxon>Tenebrionidae</taxon>
        <taxon>Zophobas</taxon>
    </lineage>
</organism>
<dbReference type="SUPFAM" id="SSF52540">
    <property type="entry name" value="P-loop containing nucleoside triphosphate hydrolases"/>
    <property type="match status" value="1"/>
</dbReference>
<dbReference type="SMART" id="SM00490">
    <property type="entry name" value="HELICc"/>
    <property type="match status" value="1"/>
</dbReference>
<keyword evidence="2 3" id="KW-0103">Bromodomain</keyword>
<dbReference type="GO" id="GO:0016787">
    <property type="term" value="F:hydrolase activity"/>
    <property type="evidence" value="ECO:0007669"/>
    <property type="project" value="UniProtKB-KW"/>
</dbReference>
<evidence type="ECO:0000259" key="5">
    <source>
        <dbReference type="PROSITE" id="PS51194"/>
    </source>
</evidence>
<gene>
    <name evidence="6" type="ORF">Zmor_008818</name>
</gene>
<dbReference type="Gene3D" id="3.40.50.300">
    <property type="entry name" value="P-loop containing nucleotide triphosphate hydrolases"/>
    <property type="match status" value="1"/>
</dbReference>
<dbReference type="EMBL" id="JALNTZ010002444">
    <property type="protein sequence ID" value="KAJ3617616.1"/>
    <property type="molecule type" value="Genomic_DNA"/>
</dbReference>
<keyword evidence="7" id="KW-1185">Reference proteome</keyword>
<dbReference type="SMART" id="SM00297">
    <property type="entry name" value="BROMO"/>
    <property type="match status" value="1"/>
</dbReference>
<sequence length="601" mass="69655">MKTKSLNNTLVQLRKCCNHPYLFEDVEFNKEMMPAEFLMGRNLYRVSGKFELLDRTFEKLRASGHRVLVFCQMTRLMSVLEDYFEWKAYKYLRLDGSTSSEKRDHMLSLFNAERSEYFVFMLSTRAGGLGLNLQSADTVIIFDSDWNPHQDLQAQDRAHRIGQKREVRALRLVTTNSVEEYILEAALRKLSMDAKVIQAGRFDNKTTADVRRQLLEELVQKDQEQEEGRENLTHTLEEVNEMLARNDEEFELFQKIDAQLIAEAGGLENRFIKESELPPLLLLPEPDLIKSTTVPYGRGYREHSGIHYNETASDKELSESMKEEYGSFSTTKKYVNGRARKVQSLLIIFYKLVKKEDPSSYRRGVKTKTGSSLETYNRITRKKRKTAAEKNLRHSLKSLRQPSGARGLKRRGFISTYIFFCPLSNFVQLVADGRGRSKQKTAKCGRKKQRTVIGMPTRCAGEAGRSVVELFISLPSREEYPDYYEVIENLIDLTMIKQKIDSREYRCLADLERDVRLLVTNAKTYNERTSQVYKDATLLLKLKEIGINLLSQKVRPPVKIKTVNVEDFYLIPKYAYEVLKVEIWPRAVKEELLALKEKPSS</sequence>
<dbReference type="Pfam" id="PF00271">
    <property type="entry name" value="Helicase_C"/>
    <property type="match status" value="1"/>
</dbReference>
<dbReference type="PROSITE" id="PS50014">
    <property type="entry name" value="BROMODOMAIN_2"/>
    <property type="match status" value="1"/>
</dbReference>
<accession>A0AA38HK65</accession>
<proteinExistence type="predicted"/>
<keyword evidence="1" id="KW-0378">Hydrolase</keyword>
<evidence type="ECO:0000256" key="2">
    <source>
        <dbReference type="ARBA" id="ARBA00023117"/>
    </source>
</evidence>
<dbReference type="InterPro" id="IPR036427">
    <property type="entry name" value="Bromodomain-like_sf"/>
</dbReference>
<dbReference type="Gene3D" id="1.20.920.10">
    <property type="entry name" value="Bromodomain-like"/>
    <property type="match status" value="1"/>
</dbReference>
<name>A0AA38HK65_9CUCU</name>
<evidence type="ECO:0000259" key="4">
    <source>
        <dbReference type="PROSITE" id="PS50014"/>
    </source>
</evidence>
<dbReference type="Proteomes" id="UP001168821">
    <property type="component" value="Unassembled WGS sequence"/>
</dbReference>
<dbReference type="InterPro" id="IPR001487">
    <property type="entry name" value="Bromodomain"/>
</dbReference>
<dbReference type="InterPro" id="IPR001650">
    <property type="entry name" value="Helicase_C-like"/>
</dbReference>